<keyword evidence="5 7" id="KW-0456">Lyase</keyword>
<evidence type="ECO:0000256" key="2">
    <source>
        <dbReference type="ARBA" id="ARBA00006966"/>
    </source>
</evidence>
<dbReference type="InterPro" id="IPR015424">
    <property type="entry name" value="PyrdxlP-dep_Trfase"/>
</dbReference>
<reference evidence="7 8" key="1">
    <citation type="submission" date="2022-06" db="EMBL/GenBank/DDBJ databases">
        <title>Endosaccharibacter gen. nov., sp. nov., endophytic bacteria isolated from sugarcane.</title>
        <authorList>
            <person name="Pitiwittayakul N."/>
            <person name="Yukphan P."/>
            <person name="Charoenyingcharoen P."/>
            <person name="Tanasupawat S."/>
        </authorList>
    </citation>
    <scope>NUCLEOTIDE SEQUENCE [LARGE SCALE GENOMIC DNA]</scope>
    <source>
        <strain evidence="7 8">KSS8</strain>
    </source>
</reference>
<dbReference type="Gene3D" id="3.40.640.10">
    <property type="entry name" value="Type I PLP-dependent aspartate aminotransferase-like (Major domain)"/>
    <property type="match status" value="1"/>
</dbReference>
<dbReference type="Gene3D" id="3.90.1150.10">
    <property type="entry name" value="Aspartate Aminotransferase, domain 1"/>
    <property type="match status" value="1"/>
</dbReference>
<evidence type="ECO:0000256" key="3">
    <source>
        <dbReference type="ARBA" id="ARBA00011881"/>
    </source>
</evidence>
<proteinExistence type="inferred from homology"/>
<dbReference type="EMBL" id="JAMSKV010000004">
    <property type="protein sequence ID" value="MCQ8278029.1"/>
    <property type="molecule type" value="Genomic_DNA"/>
</dbReference>
<comment type="cofactor">
    <cofactor evidence="1 5">
        <name>pyridoxal 5'-phosphate</name>
        <dbReference type="ChEBI" id="CHEBI:597326"/>
    </cofactor>
</comment>
<dbReference type="Proteomes" id="UP001524587">
    <property type="component" value="Unassembled WGS sequence"/>
</dbReference>
<dbReference type="PANTHER" id="PTHR48097">
    <property type="entry name" value="L-THREONINE ALDOLASE-RELATED"/>
    <property type="match status" value="1"/>
</dbReference>
<comment type="subunit">
    <text evidence="3">Homotetramer.</text>
</comment>
<comment type="function">
    <text evidence="5">Catalyzes the cleavage of L-allo-threonine and L-threonine to glycine and acetaldehyde.</text>
</comment>
<dbReference type="RefSeq" id="WP_422863493.1">
    <property type="nucleotide sequence ID" value="NZ_JAMSKV010000004.1"/>
</dbReference>
<keyword evidence="8" id="KW-1185">Reference proteome</keyword>
<dbReference type="PIRSF" id="PIRSF038940">
    <property type="entry name" value="Low_specificity_LTA"/>
    <property type="match status" value="1"/>
</dbReference>
<evidence type="ECO:0000256" key="4">
    <source>
        <dbReference type="ARBA" id="ARBA00022898"/>
    </source>
</evidence>
<feature type="domain" description="Aromatic amino acid beta-eliminating lyase/threonine aldolase" evidence="6">
    <location>
        <begin position="9"/>
        <end position="300"/>
    </location>
</feature>
<dbReference type="InterPro" id="IPR015422">
    <property type="entry name" value="PyrdxlP-dep_Trfase_small"/>
</dbReference>
<keyword evidence="4 5" id="KW-0663">Pyridoxal phosphate</keyword>
<accession>A0ABT1W574</accession>
<name>A0ABT1W574_9PROT</name>
<dbReference type="InterPro" id="IPR015421">
    <property type="entry name" value="PyrdxlP-dep_Trfase_major"/>
</dbReference>
<dbReference type="SUPFAM" id="SSF53383">
    <property type="entry name" value="PLP-dependent transferases"/>
    <property type="match status" value="1"/>
</dbReference>
<evidence type="ECO:0000313" key="7">
    <source>
        <dbReference type="EMBL" id="MCQ8278029.1"/>
    </source>
</evidence>
<evidence type="ECO:0000256" key="1">
    <source>
        <dbReference type="ARBA" id="ARBA00001933"/>
    </source>
</evidence>
<comment type="catalytic activity">
    <reaction evidence="5">
        <text>L-threonine = acetaldehyde + glycine</text>
        <dbReference type="Rhea" id="RHEA:19625"/>
        <dbReference type="ChEBI" id="CHEBI:15343"/>
        <dbReference type="ChEBI" id="CHEBI:57305"/>
        <dbReference type="ChEBI" id="CHEBI:57926"/>
        <dbReference type="EC" id="4.1.2.48"/>
    </reaction>
</comment>
<evidence type="ECO:0000313" key="8">
    <source>
        <dbReference type="Proteomes" id="UP001524587"/>
    </source>
</evidence>
<sequence>MTTPIRKNFSSDNVGPVCPAIMRAMIEANTGDVPSYGSDPWTEKLTAIVRERFEAPEAEVFAVSTGTAANALALSALVPPYGGVYCDGVAHIQTDECGAPEFFTAGAKLLTLPSRDGKLSADALRRKLDASRALGVNHVLPTAVSVTQATEWGTLYAPDELRAITGLARELGLHVHMDGARFANALATLGCAAAELTTRAGIDVLSLGATKNGAMAAEAVIFFKPALAQEFARRRKRAAHTWSKARFLSAQLIAYLTDDLWLENARTANRAAARLAEGLGAIPGVELLFPVQINELFVVMPDALIARLREAGYLFYDWYLPDGVAARDGTSPVRLVTSLDATEADVEGLLSVIPG</sequence>
<comment type="similarity">
    <text evidence="2 5">Belongs to the threonine aldolase family.</text>
</comment>
<protein>
    <recommendedName>
        <fullName evidence="5">L-threonine aldolase</fullName>
        <ecNumber evidence="5">4.1.2.48</ecNumber>
    </recommendedName>
</protein>
<dbReference type="GO" id="GO:0016829">
    <property type="term" value="F:lyase activity"/>
    <property type="evidence" value="ECO:0007669"/>
    <property type="project" value="UniProtKB-KW"/>
</dbReference>
<gene>
    <name evidence="7" type="ORF">NFI95_06165</name>
</gene>
<organism evidence="7 8">
    <name type="scientific">Endosaccharibacter trunci</name>
    <dbReference type="NCBI Taxonomy" id="2812733"/>
    <lineage>
        <taxon>Bacteria</taxon>
        <taxon>Pseudomonadati</taxon>
        <taxon>Pseudomonadota</taxon>
        <taxon>Alphaproteobacteria</taxon>
        <taxon>Acetobacterales</taxon>
        <taxon>Acetobacteraceae</taxon>
        <taxon>Endosaccharibacter</taxon>
    </lineage>
</organism>
<evidence type="ECO:0000256" key="5">
    <source>
        <dbReference type="PIRNR" id="PIRNR038940"/>
    </source>
</evidence>
<dbReference type="InterPro" id="IPR026273">
    <property type="entry name" value="Low_specificity_L-TA_bact"/>
</dbReference>
<dbReference type="InterPro" id="IPR001597">
    <property type="entry name" value="ArAA_b-elim_lyase/Thr_aldolase"/>
</dbReference>
<comment type="catalytic activity">
    <reaction evidence="5">
        <text>L-allo-threonine = acetaldehyde + glycine</text>
        <dbReference type="Rhea" id="RHEA:26209"/>
        <dbReference type="ChEBI" id="CHEBI:15343"/>
        <dbReference type="ChEBI" id="CHEBI:57305"/>
        <dbReference type="ChEBI" id="CHEBI:58585"/>
        <dbReference type="EC" id="4.1.2.48"/>
    </reaction>
</comment>
<dbReference type="PANTHER" id="PTHR48097:SF5">
    <property type="entry name" value="LOW SPECIFICITY L-THREONINE ALDOLASE"/>
    <property type="match status" value="1"/>
</dbReference>
<comment type="caution">
    <text evidence="7">The sequence shown here is derived from an EMBL/GenBank/DDBJ whole genome shotgun (WGS) entry which is preliminary data.</text>
</comment>
<dbReference type="EC" id="4.1.2.48" evidence="5"/>
<dbReference type="Pfam" id="PF01212">
    <property type="entry name" value="Beta_elim_lyase"/>
    <property type="match status" value="1"/>
</dbReference>
<evidence type="ECO:0000259" key="6">
    <source>
        <dbReference type="Pfam" id="PF01212"/>
    </source>
</evidence>